<feature type="region of interest" description="Disordered" evidence="1">
    <location>
        <begin position="17"/>
        <end position="38"/>
    </location>
</feature>
<protein>
    <submittedName>
        <fullName evidence="2">Uncharacterized protein</fullName>
    </submittedName>
</protein>
<keyword evidence="3" id="KW-1185">Reference proteome</keyword>
<dbReference type="AlphaFoldDB" id="A0AAW1TCV0"/>
<reference evidence="2 3" key="1">
    <citation type="journal article" date="2024" name="Nat. Commun.">
        <title>Phylogenomics reveals the evolutionary origins of lichenization in chlorophyte algae.</title>
        <authorList>
            <person name="Puginier C."/>
            <person name="Libourel C."/>
            <person name="Otte J."/>
            <person name="Skaloud P."/>
            <person name="Haon M."/>
            <person name="Grisel S."/>
            <person name="Petersen M."/>
            <person name="Berrin J.G."/>
            <person name="Delaux P.M."/>
            <person name="Dal Grande F."/>
            <person name="Keller J."/>
        </authorList>
    </citation>
    <scope>NUCLEOTIDE SEQUENCE [LARGE SCALE GENOMIC DNA]</scope>
    <source>
        <strain evidence="2 3">SAG 2523</strain>
    </source>
</reference>
<organism evidence="2 3">
    <name type="scientific">Apatococcus fuscideae</name>
    <dbReference type="NCBI Taxonomy" id="2026836"/>
    <lineage>
        <taxon>Eukaryota</taxon>
        <taxon>Viridiplantae</taxon>
        <taxon>Chlorophyta</taxon>
        <taxon>core chlorophytes</taxon>
        <taxon>Trebouxiophyceae</taxon>
        <taxon>Chlorellales</taxon>
        <taxon>Chlorellaceae</taxon>
        <taxon>Apatococcus</taxon>
    </lineage>
</organism>
<evidence type="ECO:0000313" key="2">
    <source>
        <dbReference type="EMBL" id="KAK9867656.1"/>
    </source>
</evidence>
<dbReference type="EMBL" id="JALJOV010000072">
    <property type="protein sequence ID" value="KAK9867656.1"/>
    <property type="molecule type" value="Genomic_DNA"/>
</dbReference>
<gene>
    <name evidence="2" type="ORF">WJX84_010694</name>
</gene>
<name>A0AAW1TCV0_9CHLO</name>
<comment type="caution">
    <text evidence="2">The sequence shown here is derived from an EMBL/GenBank/DDBJ whole genome shotgun (WGS) entry which is preliminary data.</text>
</comment>
<evidence type="ECO:0000313" key="3">
    <source>
        <dbReference type="Proteomes" id="UP001485043"/>
    </source>
</evidence>
<dbReference type="Proteomes" id="UP001485043">
    <property type="component" value="Unassembled WGS sequence"/>
</dbReference>
<proteinExistence type="predicted"/>
<sequence>MAPARMHRLQPRLAPALSGLARPSAQTPREAKTPSALANSHAVTSPAGWAPACQLCLASQRPLFLPWSGLASAPIARKRGIMLTFAHGEGARALHDDYLLRLVLLVSVTRPGQPLPQLPYSPWRFLAGPGSQFPWISSQRYLRQGILGFSG</sequence>
<accession>A0AAW1TCV0</accession>
<evidence type="ECO:0000256" key="1">
    <source>
        <dbReference type="SAM" id="MobiDB-lite"/>
    </source>
</evidence>